<evidence type="ECO:0000313" key="2">
    <source>
        <dbReference type="EMBL" id="CAB4193311.1"/>
    </source>
</evidence>
<organism evidence="2">
    <name type="scientific">uncultured Caudovirales phage</name>
    <dbReference type="NCBI Taxonomy" id="2100421"/>
    <lineage>
        <taxon>Viruses</taxon>
        <taxon>Duplodnaviria</taxon>
        <taxon>Heunggongvirae</taxon>
        <taxon>Uroviricota</taxon>
        <taxon>Caudoviricetes</taxon>
        <taxon>Peduoviridae</taxon>
        <taxon>Maltschvirus</taxon>
        <taxon>Maltschvirus maltsch</taxon>
    </lineage>
</organism>
<feature type="compositionally biased region" description="Basic and acidic residues" evidence="1">
    <location>
        <begin position="330"/>
        <end position="350"/>
    </location>
</feature>
<dbReference type="EMBL" id="LR797193">
    <property type="protein sequence ID" value="CAB4193311.1"/>
    <property type="molecule type" value="Genomic_DNA"/>
</dbReference>
<evidence type="ECO:0000256" key="1">
    <source>
        <dbReference type="SAM" id="MobiDB-lite"/>
    </source>
</evidence>
<feature type="region of interest" description="Disordered" evidence="1">
    <location>
        <begin position="113"/>
        <end position="135"/>
    </location>
</feature>
<accession>A0A6J5RIF8</accession>
<dbReference type="Pfam" id="PF23855">
    <property type="entry name" value="DUF7218"/>
    <property type="match status" value="1"/>
</dbReference>
<name>A0A6J5RIF8_9CAUD</name>
<proteinExistence type="predicted"/>
<reference evidence="2" key="1">
    <citation type="submission" date="2020-05" db="EMBL/GenBank/DDBJ databases">
        <authorList>
            <person name="Chiriac C."/>
            <person name="Salcher M."/>
            <person name="Ghai R."/>
            <person name="Kavagutti S V."/>
        </authorList>
    </citation>
    <scope>NUCLEOTIDE SEQUENCE</scope>
</reference>
<gene>
    <name evidence="2" type="ORF">UFOVP1246_77</name>
</gene>
<dbReference type="InterPro" id="IPR055642">
    <property type="entry name" value="DUF7218"/>
</dbReference>
<sequence length="414" mass="44832">MSRSSLRDAMFKMHLCDCENYTGTELSDDNKSVCDRCGGIANDNDMSKSAYDLKHSEPYLSTHPNVKSSPKEILGHHGHHPHGTSVLWPALYEHLREKGMSKGKAATISNGLWRKKHGMPPKSVPGSKGKLGTNVLPDVRKMNMSNDDNYGRHGYTAYELRKSLRSGVLKGEPTSGDSHVNGPMPDFPIPKLKKTKKQANPADSDTVEKLSFSTTPPGGPKAPRDADGDGMVASKPGGPEDTRKAPVARSQARGVASKPVARTQRRGAVARVKLEEDEVPYTTRTGAKILDYDGTGSGSATYSDGSTFDGKGWSKQTARAGFRGGRGKNRTNDETNSERVTENKRQKAAEARFQANRRAGRKTGAESDDQRETRELREQGFDATGKDLPGPAGRKSSRQGTTYGNGASPFGSKK</sequence>
<feature type="region of interest" description="Disordered" evidence="1">
    <location>
        <begin position="168"/>
        <end position="414"/>
    </location>
</feature>
<protein>
    <submittedName>
        <fullName evidence="2">Uncharacterized protein</fullName>
    </submittedName>
</protein>
<feature type="compositionally biased region" description="Basic and acidic residues" evidence="1">
    <location>
        <begin position="363"/>
        <end position="380"/>
    </location>
</feature>